<accession>A0A7J0C4Z4</accession>
<evidence type="ECO:0000313" key="3">
    <source>
        <dbReference type="EMBL" id="NYE40701.1"/>
    </source>
</evidence>
<name>A0A7J0C4Z4_9ACTN</name>
<comment type="caution">
    <text evidence="2">The sequence shown here is derived from an EMBL/GenBank/DDBJ whole genome shotgun (WGS) entry which is preliminary data.</text>
</comment>
<proteinExistence type="predicted"/>
<dbReference type="RefSeq" id="WP_173313135.1">
    <property type="nucleotide sequence ID" value="NZ_BAAAUE010000007.1"/>
</dbReference>
<dbReference type="EMBL" id="JACCCF010000001">
    <property type="protein sequence ID" value="NYE40701.1"/>
    <property type="molecule type" value="Genomic_DNA"/>
</dbReference>
<evidence type="ECO:0000313" key="2">
    <source>
        <dbReference type="EMBL" id="GFM97004.1"/>
    </source>
</evidence>
<evidence type="ECO:0000256" key="1">
    <source>
        <dbReference type="SAM" id="MobiDB-lite"/>
    </source>
</evidence>
<keyword evidence="4" id="KW-1185">Reference proteome</keyword>
<gene>
    <name evidence="3" type="ORF">HEB29_001712</name>
    <name evidence="2" type="ORF">Sfulv_18150</name>
</gene>
<reference evidence="2 4" key="1">
    <citation type="submission" date="2020-05" db="EMBL/GenBank/DDBJ databases">
        <title>Whole genome shotgun sequence of Streptomyces fulvorobeus NBRC 15897.</title>
        <authorList>
            <person name="Komaki H."/>
            <person name="Tamura T."/>
        </authorList>
    </citation>
    <scope>NUCLEOTIDE SEQUENCE [LARGE SCALE GENOMIC DNA]</scope>
    <source>
        <strain evidence="2 4">NBRC 15897</strain>
    </source>
</reference>
<feature type="region of interest" description="Disordered" evidence="1">
    <location>
        <begin position="1"/>
        <end position="22"/>
    </location>
</feature>
<dbReference type="AlphaFoldDB" id="A0A7J0C4Z4"/>
<reference evidence="3 5" key="2">
    <citation type="submission" date="2020-07" db="EMBL/GenBank/DDBJ databases">
        <title>Sequencing the genomes of 1000 actinobacteria strains.</title>
        <authorList>
            <person name="Klenk H.-P."/>
        </authorList>
    </citation>
    <scope>NUCLEOTIDE SEQUENCE [LARGE SCALE GENOMIC DNA]</scope>
    <source>
        <strain evidence="3 5">DSM 41455</strain>
    </source>
</reference>
<dbReference type="Proteomes" id="UP000498980">
    <property type="component" value="Unassembled WGS sequence"/>
</dbReference>
<protein>
    <submittedName>
        <fullName evidence="2">Uncharacterized protein</fullName>
    </submittedName>
</protein>
<dbReference type="Proteomes" id="UP000530403">
    <property type="component" value="Unassembled WGS sequence"/>
</dbReference>
<organism evidence="2 4">
    <name type="scientific">Streptomyces fulvorobeus</name>
    <dbReference type="NCBI Taxonomy" id="284028"/>
    <lineage>
        <taxon>Bacteria</taxon>
        <taxon>Bacillati</taxon>
        <taxon>Actinomycetota</taxon>
        <taxon>Actinomycetes</taxon>
        <taxon>Kitasatosporales</taxon>
        <taxon>Streptomycetaceae</taxon>
        <taxon>Streptomyces</taxon>
    </lineage>
</organism>
<sequence length="89" mass="9620">MHTAPPGLGTPGGARGRAHTVQLPTIPERIPRDTLRDIYRLLGLDPGDVRELTLGLNELTATLYLSTHDGHKIRYGDGPATVKVCIPID</sequence>
<evidence type="ECO:0000313" key="4">
    <source>
        <dbReference type="Proteomes" id="UP000498980"/>
    </source>
</evidence>
<evidence type="ECO:0000313" key="5">
    <source>
        <dbReference type="Proteomes" id="UP000530403"/>
    </source>
</evidence>
<dbReference type="EMBL" id="BLWC01000001">
    <property type="protein sequence ID" value="GFM97004.1"/>
    <property type="molecule type" value="Genomic_DNA"/>
</dbReference>